<gene>
    <name evidence="1" type="ORF">K4L44_00300</name>
</gene>
<protein>
    <submittedName>
        <fullName evidence="1">Uncharacterized protein</fullName>
    </submittedName>
</protein>
<proteinExistence type="predicted"/>
<evidence type="ECO:0000313" key="2">
    <source>
        <dbReference type="Proteomes" id="UP000826212"/>
    </source>
</evidence>
<organism evidence="1 2">
    <name type="scientific">Halosquirtibacter laminarini</name>
    <dbReference type="NCBI Taxonomy" id="3374600"/>
    <lineage>
        <taxon>Bacteria</taxon>
        <taxon>Pseudomonadati</taxon>
        <taxon>Bacteroidota</taxon>
        <taxon>Bacteroidia</taxon>
        <taxon>Marinilabiliales</taxon>
        <taxon>Prolixibacteraceae</taxon>
        <taxon>Halosquirtibacter</taxon>
    </lineage>
</organism>
<keyword evidence="2" id="KW-1185">Reference proteome</keyword>
<dbReference type="Proteomes" id="UP000826212">
    <property type="component" value="Chromosome"/>
</dbReference>
<name>A0AC61NFI1_9BACT</name>
<reference evidence="1" key="1">
    <citation type="submission" date="2021-08" db="EMBL/GenBank/DDBJ databases">
        <title>Novel anaerobic bacterium isolated from sea squirt in East Sea, Republic of Korea.</title>
        <authorList>
            <person name="Nguyen T.H."/>
            <person name="Li Z."/>
            <person name="Lee Y.-J."/>
            <person name="Ko J."/>
            <person name="Kim S.-G."/>
        </authorList>
    </citation>
    <scope>NUCLEOTIDE SEQUENCE</scope>
    <source>
        <strain evidence="1">KCTC 25031</strain>
    </source>
</reference>
<sequence length="233" mass="27877">MPTAYTQELARRSGLYFKQILNGIAVFYDCIEEKTLLCNLWDETLYSLKFILKCEDRFFMNYTDVEKAIVRKYVSMPNHKDGFILPIFYFETPSRAQEYKLTYQEMVNSHFVVGVSIKKEILEANVNEKKYTIEFESRSTIWEYNIMTDQEYSNLIIKEENDKIKFSKTIKSDHGFIIKSEQPILLKQYHDYTFTLLDDEQEVLIQNLEMPNNRMLSRDEVPENYKSQIFIYV</sequence>
<accession>A0AC61NFI1</accession>
<dbReference type="EMBL" id="CP081303">
    <property type="protein sequence ID" value="QZE14380.1"/>
    <property type="molecule type" value="Genomic_DNA"/>
</dbReference>
<evidence type="ECO:0000313" key="1">
    <source>
        <dbReference type="EMBL" id="QZE14380.1"/>
    </source>
</evidence>